<comment type="caution">
    <text evidence="1">The sequence shown here is derived from an EMBL/GenBank/DDBJ whole genome shotgun (WGS) entry which is preliminary data.</text>
</comment>
<dbReference type="EMBL" id="JACHNH010000001">
    <property type="protein sequence ID" value="MBB4764429.1"/>
    <property type="molecule type" value="Genomic_DNA"/>
</dbReference>
<dbReference type="AlphaFoldDB" id="A0A7W7I0W3"/>
<evidence type="ECO:0000313" key="2">
    <source>
        <dbReference type="Proteomes" id="UP000578112"/>
    </source>
</evidence>
<reference evidence="1 2" key="1">
    <citation type="submission" date="2020-08" db="EMBL/GenBank/DDBJ databases">
        <title>Sequencing the genomes of 1000 actinobacteria strains.</title>
        <authorList>
            <person name="Klenk H.-P."/>
        </authorList>
    </citation>
    <scope>NUCLEOTIDE SEQUENCE [LARGE SCALE GENOMIC DNA]</scope>
    <source>
        <strain evidence="1 2">DSM 43149</strain>
    </source>
</reference>
<evidence type="ECO:0008006" key="3">
    <source>
        <dbReference type="Google" id="ProtNLM"/>
    </source>
</evidence>
<name>A0A7W7I0W3_9ACTN</name>
<accession>A0A7W7I0W3</accession>
<organism evidence="1 2">
    <name type="scientific">Actinoplanes digitatis</name>
    <dbReference type="NCBI Taxonomy" id="1868"/>
    <lineage>
        <taxon>Bacteria</taxon>
        <taxon>Bacillati</taxon>
        <taxon>Actinomycetota</taxon>
        <taxon>Actinomycetes</taxon>
        <taxon>Micromonosporales</taxon>
        <taxon>Micromonosporaceae</taxon>
        <taxon>Actinoplanes</taxon>
    </lineage>
</organism>
<keyword evidence="2" id="KW-1185">Reference proteome</keyword>
<sequence length="182" mass="19333">MINRHLGNVGGLTVVATLAACLLAGCAYDQPGHVSCSNSEEQRVTVLAQLPILDVRPPSTEAAGAYSGCGVDDSGDAVASRAGQRYRSKLAEPEIRSFYWDELMREGWRNASTAIPQEVAPSLAFQRGISCLVKNISGTRAAFTISFDPPPSTSPSPAPVTYAIQATDQDAEYLESPCWPSA</sequence>
<dbReference type="Proteomes" id="UP000578112">
    <property type="component" value="Unassembled WGS sequence"/>
</dbReference>
<gene>
    <name evidence="1" type="ORF">BJ971_004985</name>
</gene>
<protein>
    <recommendedName>
        <fullName evidence="3">Lipoprotein</fullName>
    </recommendedName>
</protein>
<dbReference type="RefSeq" id="WP_184995624.1">
    <property type="nucleotide sequence ID" value="NZ_BOMK01000027.1"/>
</dbReference>
<evidence type="ECO:0000313" key="1">
    <source>
        <dbReference type="EMBL" id="MBB4764429.1"/>
    </source>
</evidence>
<proteinExistence type="predicted"/>
<dbReference type="PROSITE" id="PS51257">
    <property type="entry name" value="PROKAR_LIPOPROTEIN"/>
    <property type="match status" value="1"/>
</dbReference>